<reference evidence="1 2" key="1">
    <citation type="submission" date="2021-03" db="EMBL/GenBank/DDBJ databases">
        <authorList>
            <person name="Kim M.K."/>
        </authorList>
    </citation>
    <scope>NUCLEOTIDE SEQUENCE [LARGE SCALE GENOMIC DNA]</scope>
    <source>
        <strain evidence="1 2">BT442</strain>
    </source>
</reference>
<protein>
    <submittedName>
        <fullName evidence="1">Uncharacterized protein</fullName>
    </submittedName>
</protein>
<comment type="caution">
    <text evidence="1">The sequence shown here is derived from an EMBL/GenBank/DDBJ whole genome shotgun (WGS) entry which is preliminary data.</text>
</comment>
<gene>
    <name evidence="1" type="ORF">J4E00_11785</name>
</gene>
<sequence>MGRDDAGSEPANAFLNEYHGVDFSWFAADAEGNVGIFFNEGFGFVPEAVQARYVTHAQVAQELEQPYVGSLNLARDLAQAGLFVFDWSGQWEPYSWSLPTEPYAQVAQPSHPPDPALKARILQIAGLPILQLNFRSETTVSVAAFSPAVQ</sequence>
<proteinExistence type="predicted"/>
<evidence type="ECO:0000313" key="1">
    <source>
        <dbReference type="EMBL" id="MBO2009735.1"/>
    </source>
</evidence>
<accession>A0ABS3QER0</accession>
<keyword evidence="2" id="KW-1185">Reference proteome</keyword>
<dbReference type="EMBL" id="JAGETZ010000004">
    <property type="protein sequence ID" value="MBO2009735.1"/>
    <property type="molecule type" value="Genomic_DNA"/>
</dbReference>
<name>A0ABS3QER0_9BACT</name>
<dbReference type="Proteomes" id="UP000664369">
    <property type="component" value="Unassembled WGS sequence"/>
</dbReference>
<evidence type="ECO:0000313" key="2">
    <source>
        <dbReference type="Proteomes" id="UP000664369"/>
    </source>
</evidence>
<organism evidence="1 2">
    <name type="scientific">Hymenobacter negativus</name>
    <dbReference type="NCBI Taxonomy" id="2795026"/>
    <lineage>
        <taxon>Bacteria</taxon>
        <taxon>Pseudomonadati</taxon>
        <taxon>Bacteroidota</taxon>
        <taxon>Cytophagia</taxon>
        <taxon>Cytophagales</taxon>
        <taxon>Hymenobacteraceae</taxon>
        <taxon>Hymenobacter</taxon>
    </lineage>
</organism>
<dbReference type="RefSeq" id="WP_208175351.1">
    <property type="nucleotide sequence ID" value="NZ_JAGETZ010000004.1"/>
</dbReference>